<evidence type="ECO:0008006" key="3">
    <source>
        <dbReference type="Google" id="ProtNLM"/>
    </source>
</evidence>
<dbReference type="NCBIfam" id="TIGR03347">
    <property type="entry name" value="VI_chp_1"/>
    <property type="match status" value="1"/>
</dbReference>
<dbReference type="PANTHER" id="PTHR35564">
    <property type="match status" value="1"/>
</dbReference>
<dbReference type="eggNOG" id="COG3520">
    <property type="taxonomic scope" value="Bacteria"/>
</dbReference>
<gene>
    <name evidence="1" type="ordered locus">Avin_50850</name>
</gene>
<name>C1DM95_AZOVD</name>
<dbReference type="EMBL" id="CP001157">
    <property type="protein sequence ID" value="ACO81172.1"/>
    <property type="molecule type" value="Genomic_DNA"/>
</dbReference>
<sequence length="340" mass="37667">MAATGRNAARPLSERLRREPQAFELLQALLLLEREQPRATPLGSGTAPRAEALRLRGPLTPLFAASQVQSLENDRQDARPVLSTPVFGLGGPDGPLPYAYQEWLQQRARQKDHGPGEFLDLFQHRLLSLLYRSLRKHRVALGFEAPQNSPVHDQLRALTGLLPKGLRERQSLPDAAILARGALFADGRRSLAGFAAVVRQHFRLPVRAEPYQGAWRPIPPAARSILGRGRRNLSLGRDAVAGTRIWDEHAGIRLTLGPLEPARAEAFLPDGDAHRQLACLAALHFGPDLDCALRLLVSGARPLLLDRRAPPRLNWNGGLRRQPCAAIRHFDTRLRLPEMS</sequence>
<organism evidence="1 2">
    <name type="scientific">Azotobacter vinelandii (strain DJ / ATCC BAA-1303)</name>
    <dbReference type="NCBI Taxonomy" id="322710"/>
    <lineage>
        <taxon>Bacteria</taxon>
        <taxon>Pseudomonadati</taxon>
        <taxon>Pseudomonadota</taxon>
        <taxon>Gammaproteobacteria</taxon>
        <taxon>Pseudomonadales</taxon>
        <taxon>Pseudomonadaceae</taxon>
        <taxon>Azotobacter</taxon>
    </lineage>
</organism>
<protein>
    <recommendedName>
        <fullName evidence="3">Type VI secretion protein</fullName>
    </recommendedName>
</protein>
<dbReference type="EnsemblBacteria" id="ACO81172">
    <property type="protein sequence ID" value="ACO81172"/>
    <property type="gene ID" value="Avin_50850"/>
</dbReference>
<dbReference type="HOGENOM" id="CLU_048238_1_0_6"/>
<reference evidence="1 2" key="1">
    <citation type="journal article" date="2009" name="J. Bacteriol.">
        <title>Genome sequence of Azotobacter vinelandii, an obligate aerobe specialized to support diverse anaerobic metabolic processes.</title>
        <authorList>
            <person name="Setubal J.C."/>
            <person name="dos Santos P."/>
            <person name="Goldman B.S."/>
            <person name="Ertesvag H."/>
            <person name="Espin G."/>
            <person name="Rubio L.M."/>
            <person name="Valla S."/>
            <person name="Almeida N.F."/>
            <person name="Balasubramanian D."/>
            <person name="Cromes L."/>
            <person name="Curatti L."/>
            <person name="Du Z."/>
            <person name="Godsy E."/>
            <person name="Goodner B."/>
            <person name="Hellner-Burris K."/>
            <person name="Hernandez J.A."/>
            <person name="Houmiel K."/>
            <person name="Imperial J."/>
            <person name="Kennedy C."/>
            <person name="Larson T.J."/>
            <person name="Latreille P."/>
            <person name="Ligon L.S."/>
            <person name="Lu J."/>
            <person name="Maerk M."/>
            <person name="Miller N.M."/>
            <person name="Norton S."/>
            <person name="O'Carroll I.P."/>
            <person name="Paulsen I."/>
            <person name="Raulfs E.C."/>
            <person name="Roemer R."/>
            <person name="Rosser J."/>
            <person name="Segura D."/>
            <person name="Slater S."/>
            <person name="Stricklin S.L."/>
            <person name="Studholme D.J."/>
            <person name="Sun J."/>
            <person name="Viana C.J."/>
            <person name="Wallin E."/>
            <person name="Wang B."/>
            <person name="Wheeler C."/>
            <person name="Zhu H."/>
            <person name="Dean D.R."/>
            <person name="Dixon R."/>
            <person name="Wood D."/>
        </authorList>
    </citation>
    <scope>NUCLEOTIDE SEQUENCE [LARGE SCALE GENOMIC DNA]</scope>
    <source>
        <strain evidence="2">DJ / ATCC BAA-1303</strain>
    </source>
</reference>
<dbReference type="KEGG" id="avn:Avin_50850"/>
<dbReference type="STRING" id="322710.Avin_50850"/>
<dbReference type="PANTHER" id="PTHR35564:SF4">
    <property type="entry name" value="CYTOPLASMIC PROTEIN"/>
    <property type="match status" value="1"/>
</dbReference>
<evidence type="ECO:0000313" key="1">
    <source>
        <dbReference type="EMBL" id="ACO81172.1"/>
    </source>
</evidence>
<dbReference type="AlphaFoldDB" id="C1DM95"/>
<dbReference type="RefSeq" id="WP_012703525.1">
    <property type="nucleotide sequence ID" value="NC_012560.1"/>
</dbReference>
<dbReference type="OrthoDB" id="1523296at2"/>
<proteinExistence type="predicted"/>
<evidence type="ECO:0000313" key="2">
    <source>
        <dbReference type="Proteomes" id="UP000002424"/>
    </source>
</evidence>
<dbReference type="Proteomes" id="UP000002424">
    <property type="component" value="Chromosome"/>
</dbReference>
<dbReference type="Pfam" id="PF06996">
    <property type="entry name" value="T6SS_TssG"/>
    <property type="match status" value="1"/>
</dbReference>
<keyword evidence="2" id="KW-1185">Reference proteome</keyword>
<dbReference type="GeneID" id="88187919"/>
<accession>C1DM95</accession>
<dbReference type="InterPro" id="IPR010732">
    <property type="entry name" value="T6SS_TssG-like"/>
</dbReference>